<dbReference type="GO" id="GO:0000160">
    <property type="term" value="P:phosphorelay signal transduction system"/>
    <property type="evidence" value="ECO:0007669"/>
    <property type="project" value="InterPro"/>
</dbReference>
<dbReference type="InterPro" id="IPR001789">
    <property type="entry name" value="Sig_transdc_resp-reg_receiver"/>
</dbReference>
<evidence type="ECO:0000313" key="5">
    <source>
        <dbReference type="EMBL" id="PSK93553.1"/>
    </source>
</evidence>
<dbReference type="RefSeq" id="WP_106522548.1">
    <property type="nucleotide sequence ID" value="NZ_PYGD01000002.1"/>
</dbReference>
<evidence type="ECO:0000259" key="3">
    <source>
        <dbReference type="PROSITE" id="PS50043"/>
    </source>
</evidence>
<keyword evidence="6" id="KW-1185">Reference proteome</keyword>
<dbReference type="EMBL" id="PYGD01000002">
    <property type="protein sequence ID" value="PSK93553.1"/>
    <property type="molecule type" value="Genomic_DNA"/>
</dbReference>
<evidence type="ECO:0000259" key="4">
    <source>
        <dbReference type="PROSITE" id="PS50110"/>
    </source>
</evidence>
<name>A0A2P8D8L3_9BACT</name>
<evidence type="ECO:0000256" key="2">
    <source>
        <dbReference type="PROSITE-ProRule" id="PRU00169"/>
    </source>
</evidence>
<dbReference type="InterPro" id="IPR011006">
    <property type="entry name" value="CheY-like_superfamily"/>
</dbReference>
<dbReference type="PANTHER" id="PTHR43214:SF17">
    <property type="entry name" value="TRANSCRIPTIONAL REGULATORY PROTEIN RCSB"/>
    <property type="match status" value="1"/>
</dbReference>
<dbReference type="Pfam" id="PF00072">
    <property type="entry name" value="Response_reg"/>
    <property type="match status" value="1"/>
</dbReference>
<evidence type="ECO:0000256" key="1">
    <source>
        <dbReference type="ARBA" id="ARBA00023125"/>
    </source>
</evidence>
<dbReference type="GO" id="GO:0003677">
    <property type="term" value="F:DNA binding"/>
    <property type="evidence" value="ECO:0007669"/>
    <property type="project" value="UniProtKB-KW"/>
</dbReference>
<reference evidence="5 6" key="1">
    <citation type="submission" date="2018-03" db="EMBL/GenBank/DDBJ databases">
        <title>Genomic Encyclopedia of Type Strains, Phase III (KMG-III): the genomes of soil and plant-associated and newly described type strains.</title>
        <authorList>
            <person name="Whitman W."/>
        </authorList>
    </citation>
    <scope>NUCLEOTIDE SEQUENCE [LARGE SCALE GENOMIC DNA]</scope>
    <source>
        <strain evidence="5 6">CGMCC 1.12700</strain>
    </source>
</reference>
<dbReference type="PROSITE" id="PS50110">
    <property type="entry name" value="RESPONSE_REGULATORY"/>
    <property type="match status" value="1"/>
</dbReference>
<keyword evidence="1 5" id="KW-0238">DNA-binding</keyword>
<dbReference type="SUPFAM" id="SSF52172">
    <property type="entry name" value="CheY-like"/>
    <property type="match status" value="1"/>
</dbReference>
<dbReference type="SMART" id="SM00421">
    <property type="entry name" value="HTH_LUXR"/>
    <property type="match status" value="1"/>
</dbReference>
<accession>A0A2P8D8L3</accession>
<evidence type="ECO:0000313" key="6">
    <source>
        <dbReference type="Proteomes" id="UP000240572"/>
    </source>
</evidence>
<dbReference type="SUPFAM" id="SSF46894">
    <property type="entry name" value="C-terminal effector domain of the bipartite response regulators"/>
    <property type="match status" value="1"/>
</dbReference>
<dbReference type="Gene3D" id="3.40.50.2300">
    <property type="match status" value="1"/>
</dbReference>
<feature type="domain" description="Response regulatory" evidence="4">
    <location>
        <begin position="2"/>
        <end position="123"/>
    </location>
</feature>
<dbReference type="InterPro" id="IPR016032">
    <property type="entry name" value="Sig_transdc_resp-reg_C-effctor"/>
</dbReference>
<comment type="caution">
    <text evidence="5">The sequence shown here is derived from an EMBL/GenBank/DDBJ whole genome shotgun (WGS) entry which is preliminary data.</text>
</comment>
<dbReference type="InterPro" id="IPR000792">
    <property type="entry name" value="Tscrpt_reg_LuxR_C"/>
</dbReference>
<proteinExistence type="predicted"/>
<feature type="domain" description="HTH luxR-type" evidence="3">
    <location>
        <begin position="144"/>
        <end position="209"/>
    </location>
</feature>
<dbReference type="PROSITE" id="PS50043">
    <property type="entry name" value="HTH_LUXR_2"/>
    <property type="match status" value="1"/>
</dbReference>
<dbReference type="InterPro" id="IPR036388">
    <property type="entry name" value="WH-like_DNA-bd_sf"/>
</dbReference>
<gene>
    <name evidence="5" type="ORF">B0I18_102523</name>
</gene>
<dbReference type="Gene3D" id="1.10.10.10">
    <property type="entry name" value="Winged helix-like DNA-binding domain superfamily/Winged helix DNA-binding domain"/>
    <property type="match status" value="1"/>
</dbReference>
<protein>
    <submittedName>
        <fullName evidence="5">DNA-binding NarL/FixJ family response regulator</fullName>
    </submittedName>
</protein>
<dbReference type="GO" id="GO:0006355">
    <property type="term" value="P:regulation of DNA-templated transcription"/>
    <property type="evidence" value="ECO:0007669"/>
    <property type="project" value="InterPro"/>
</dbReference>
<dbReference type="SMART" id="SM00448">
    <property type="entry name" value="REC"/>
    <property type="match status" value="1"/>
</dbReference>
<dbReference type="Pfam" id="PF00196">
    <property type="entry name" value="GerE"/>
    <property type="match status" value="1"/>
</dbReference>
<feature type="modified residue" description="4-aspartylphosphate" evidence="2">
    <location>
        <position position="55"/>
    </location>
</feature>
<dbReference type="CDD" id="cd06170">
    <property type="entry name" value="LuxR_C_like"/>
    <property type="match status" value="1"/>
</dbReference>
<dbReference type="OrthoDB" id="9797341at2"/>
<dbReference type="AlphaFoldDB" id="A0A2P8D8L3"/>
<keyword evidence="2" id="KW-0597">Phosphoprotein</keyword>
<dbReference type="PRINTS" id="PR00038">
    <property type="entry name" value="HTHLUXR"/>
</dbReference>
<sequence>MIVAILDDHKLLTEALSNCIHANATQVEKTLVFNDPRRFLDAYTGGERIDLLFLDLLMPGVQGLDVIQACRQKAGGGNGISIIIMTSINNPQMVRHALSTGANGYLTKEADIDEFLLAMSEVADGRQYIGRAISKQLLRCFIAEEQINFYLTPREQEVLQQLCNAKTVKEIAYELKLSLHTVLSYQKNIMRKFKMNRTVDLVTFAMEHGIYSKNVH</sequence>
<dbReference type="Proteomes" id="UP000240572">
    <property type="component" value="Unassembled WGS sequence"/>
</dbReference>
<dbReference type="InterPro" id="IPR039420">
    <property type="entry name" value="WalR-like"/>
</dbReference>
<dbReference type="PANTHER" id="PTHR43214">
    <property type="entry name" value="TWO-COMPONENT RESPONSE REGULATOR"/>
    <property type="match status" value="1"/>
</dbReference>
<organism evidence="5 6">
    <name type="scientific">Taibaiella chishuiensis</name>
    <dbReference type="NCBI Taxonomy" id="1434707"/>
    <lineage>
        <taxon>Bacteria</taxon>
        <taxon>Pseudomonadati</taxon>
        <taxon>Bacteroidota</taxon>
        <taxon>Chitinophagia</taxon>
        <taxon>Chitinophagales</taxon>
        <taxon>Chitinophagaceae</taxon>
        <taxon>Taibaiella</taxon>
    </lineage>
</organism>